<gene>
    <name evidence="1" type="ORF">K1Y79_14660</name>
</gene>
<protein>
    <recommendedName>
        <fullName evidence="3">Tetratricopeptide repeat protein</fullName>
    </recommendedName>
</protein>
<evidence type="ECO:0008006" key="3">
    <source>
        <dbReference type="Google" id="ProtNLM"/>
    </source>
</evidence>
<proteinExistence type="predicted"/>
<sequence length="342" mass="38335">MKKLHAILLASITLYSCRSATNLVYISVQEPAPVTLASGIKKVGIINRSISTDKKKALDFVDKALTPEVENLEVLAAEASVIGLADELIKNNRFTDVIAFNSIDFASNTPGRFQQPLSWDIIARICQDKHVDALFSLELFDTNSRVTDAALTLTLGRKAGIQHQANMLATIKTGWRIYDPIDRVVVDEFPITKEVNFLVDGFNLVNSTGAKLNRRDAITSVSHQAGADYASRLVPYWIRVNRDYYVRGNKSFSIAKRMAQTGNWNGAAGLWEKETNARKSKIAGRACYNMAIICEINGQLDQAIQWAQKAYENYNNKLALRYINILRNRQETNKLVKYQQAD</sequence>
<dbReference type="PROSITE" id="PS51257">
    <property type="entry name" value="PROKAR_LIPOPROTEIN"/>
    <property type="match status" value="1"/>
</dbReference>
<dbReference type="EMBL" id="JAICCF010000003">
    <property type="protein sequence ID" value="MBW8685579.1"/>
    <property type="molecule type" value="Genomic_DNA"/>
</dbReference>
<reference evidence="1 2" key="1">
    <citation type="submission" date="2021-08" db="EMBL/GenBank/DDBJ databases">
        <title>The genome sequence of Chitinophaga sp. B61.</title>
        <authorList>
            <person name="Zhang X."/>
        </authorList>
    </citation>
    <scope>NUCLEOTIDE SEQUENCE [LARGE SCALE GENOMIC DNA]</scope>
    <source>
        <strain evidence="1 2">B61</strain>
    </source>
</reference>
<dbReference type="RefSeq" id="WP_220250914.1">
    <property type="nucleotide sequence ID" value="NZ_JAICCF010000003.1"/>
</dbReference>
<comment type="caution">
    <text evidence="1">The sequence shown here is derived from an EMBL/GenBank/DDBJ whole genome shotgun (WGS) entry which is preliminary data.</text>
</comment>
<name>A0ABS7GD28_9BACT</name>
<evidence type="ECO:0000313" key="1">
    <source>
        <dbReference type="EMBL" id="MBW8685579.1"/>
    </source>
</evidence>
<keyword evidence="2" id="KW-1185">Reference proteome</keyword>
<evidence type="ECO:0000313" key="2">
    <source>
        <dbReference type="Proteomes" id="UP000812961"/>
    </source>
</evidence>
<dbReference type="Proteomes" id="UP000812961">
    <property type="component" value="Unassembled WGS sequence"/>
</dbReference>
<dbReference type="Pfam" id="PF19867">
    <property type="entry name" value="DUF6340"/>
    <property type="match status" value="1"/>
</dbReference>
<accession>A0ABS7GD28</accession>
<dbReference type="InterPro" id="IPR045921">
    <property type="entry name" value="DUF6340"/>
</dbReference>
<organism evidence="1 2">
    <name type="scientific">Chitinophaga rhizophila</name>
    <dbReference type="NCBI Taxonomy" id="2866212"/>
    <lineage>
        <taxon>Bacteria</taxon>
        <taxon>Pseudomonadati</taxon>
        <taxon>Bacteroidota</taxon>
        <taxon>Chitinophagia</taxon>
        <taxon>Chitinophagales</taxon>
        <taxon>Chitinophagaceae</taxon>
        <taxon>Chitinophaga</taxon>
    </lineage>
</organism>